<name>B4D5A2_9BACT</name>
<dbReference type="InParanoid" id="B4D5A2"/>
<dbReference type="SUPFAM" id="SSF56059">
    <property type="entry name" value="Glutathione synthetase ATP-binding domain-like"/>
    <property type="match status" value="1"/>
</dbReference>
<evidence type="ECO:0000313" key="2">
    <source>
        <dbReference type="EMBL" id="EDY18307.1"/>
    </source>
</evidence>
<keyword evidence="3" id="KW-1185">Reference proteome</keyword>
<dbReference type="eggNOG" id="ENOG502ZCEF">
    <property type="taxonomic scope" value="Bacteria"/>
</dbReference>
<dbReference type="Proteomes" id="UP000005824">
    <property type="component" value="Unassembled WGS sequence"/>
</dbReference>
<feature type="domain" description="ATP-grasp" evidence="1">
    <location>
        <begin position="135"/>
        <end position="287"/>
    </location>
</feature>
<dbReference type="Pfam" id="PF14243">
    <property type="entry name" value="R2K_3"/>
    <property type="match status" value="1"/>
</dbReference>
<dbReference type="STRING" id="497964.CfE428DRAFT_4091"/>
<protein>
    <recommendedName>
        <fullName evidence="1">ATP-grasp domain-containing protein</fullName>
    </recommendedName>
</protein>
<dbReference type="AlphaFoldDB" id="B4D5A2"/>
<evidence type="ECO:0000313" key="3">
    <source>
        <dbReference type="Proteomes" id="UP000005824"/>
    </source>
</evidence>
<accession>B4D5A2</accession>
<reference evidence="2 3" key="1">
    <citation type="journal article" date="2011" name="J. Bacteriol.">
        <title>Genome sequence of Chthoniobacter flavus Ellin428, an aerobic heterotrophic soil bacterium.</title>
        <authorList>
            <person name="Kant R."/>
            <person name="van Passel M.W."/>
            <person name="Palva A."/>
            <person name="Lucas S."/>
            <person name="Lapidus A."/>
            <person name="Glavina Del Rio T."/>
            <person name="Dalin E."/>
            <person name="Tice H."/>
            <person name="Bruce D."/>
            <person name="Goodwin L."/>
            <person name="Pitluck S."/>
            <person name="Larimer F.W."/>
            <person name="Land M.L."/>
            <person name="Hauser L."/>
            <person name="Sangwan P."/>
            <person name="de Vos W.M."/>
            <person name="Janssen P.H."/>
            <person name="Smidt H."/>
        </authorList>
    </citation>
    <scope>NUCLEOTIDE SEQUENCE [LARGE SCALE GENOMIC DNA]</scope>
    <source>
        <strain evidence="2 3">Ellin428</strain>
    </source>
</reference>
<dbReference type="RefSeq" id="WP_006981415.1">
    <property type="nucleotide sequence ID" value="NZ_ABVL01000013.1"/>
</dbReference>
<dbReference type="InterPro" id="IPR025643">
    <property type="entry name" value="R2K_3"/>
</dbReference>
<sequence length="293" mass="32279">MIVLTESAEQLPPSASARDIAASTNAAKLVGCQVFHIPPDFTDCEDAEGALWMVPHFAERQLGVWIGYIPTLERYGQIYEAALAKNIQLLNTPAQHRVAQEFDSAYPFLQGLTPESVIVSSEGECAKAVAEVGLPIFVKGAVQSRKARGWKACVAETLDELRRLTRTLLELENRSRGRVVLRKVVALRHSRCSAEGFPFGREYRLFIYAGEVLGMGYYWEGDDPLRALSADEEAHVRALAQQAAARMKVPYAAIDIGQLEDGHWIVIEAGDAQFSGVSQIPLLQLWNRISGIG</sequence>
<dbReference type="EMBL" id="ABVL01000013">
    <property type="protein sequence ID" value="EDY18307.1"/>
    <property type="molecule type" value="Genomic_DNA"/>
</dbReference>
<gene>
    <name evidence="2" type="ORF">CfE428DRAFT_4091</name>
</gene>
<comment type="caution">
    <text evidence="2">The sequence shown here is derived from an EMBL/GenBank/DDBJ whole genome shotgun (WGS) entry which is preliminary data.</text>
</comment>
<evidence type="ECO:0000259" key="1">
    <source>
        <dbReference type="Pfam" id="PF14243"/>
    </source>
</evidence>
<organism evidence="2 3">
    <name type="scientific">Chthoniobacter flavus Ellin428</name>
    <dbReference type="NCBI Taxonomy" id="497964"/>
    <lineage>
        <taxon>Bacteria</taxon>
        <taxon>Pseudomonadati</taxon>
        <taxon>Verrucomicrobiota</taxon>
        <taxon>Spartobacteria</taxon>
        <taxon>Chthoniobacterales</taxon>
        <taxon>Chthoniobacteraceae</taxon>
        <taxon>Chthoniobacter</taxon>
    </lineage>
</organism>
<proteinExistence type="predicted"/>